<dbReference type="PANTHER" id="PTHR12788:SF10">
    <property type="entry name" value="PROTEIN-TYROSINE SULFOTRANSFERASE"/>
    <property type="match status" value="1"/>
</dbReference>
<proteinExistence type="predicted"/>
<dbReference type="PROSITE" id="PS50005">
    <property type="entry name" value="TPR"/>
    <property type="match status" value="2"/>
</dbReference>
<evidence type="ECO:0000313" key="3">
    <source>
        <dbReference type="EMBL" id="TWU02257.1"/>
    </source>
</evidence>
<dbReference type="InterPro" id="IPR026634">
    <property type="entry name" value="TPST-like"/>
</dbReference>
<evidence type="ECO:0000256" key="1">
    <source>
        <dbReference type="ARBA" id="ARBA00022679"/>
    </source>
</evidence>
<feature type="repeat" description="TPR" evidence="2">
    <location>
        <begin position="262"/>
        <end position="295"/>
    </location>
</feature>
<keyword evidence="2" id="KW-0802">TPR repeat</keyword>
<keyword evidence="1" id="KW-0808">Transferase</keyword>
<evidence type="ECO:0000256" key="2">
    <source>
        <dbReference type="PROSITE-ProRule" id="PRU00339"/>
    </source>
</evidence>
<dbReference type="Gene3D" id="3.40.50.300">
    <property type="entry name" value="P-loop containing nucleotide triphosphate hydrolases"/>
    <property type="match status" value="1"/>
</dbReference>
<dbReference type="GO" id="GO:0008476">
    <property type="term" value="F:protein-tyrosine sulfotransferase activity"/>
    <property type="evidence" value="ECO:0007669"/>
    <property type="project" value="InterPro"/>
</dbReference>
<protein>
    <submittedName>
        <fullName evidence="3">Tetratricopeptide repeat protein</fullName>
    </submittedName>
</protein>
<dbReference type="OrthoDB" id="9777890at2"/>
<accession>A0A5C6AS63</accession>
<reference evidence="3 4" key="1">
    <citation type="submission" date="2019-02" db="EMBL/GenBank/DDBJ databases">
        <title>Deep-cultivation of Planctomycetes and their phenomic and genomic characterization uncovers novel biology.</title>
        <authorList>
            <person name="Wiegand S."/>
            <person name="Jogler M."/>
            <person name="Boedeker C."/>
            <person name="Pinto D."/>
            <person name="Vollmers J."/>
            <person name="Rivas-Marin E."/>
            <person name="Kohn T."/>
            <person name="Peeters S.H."/>
            <person name="Heuer A."/>
            <person name="Rast P."/>
            <person name="Oberbeckmann S."/>
            <person name="Bunk B."/>
            <person name="Jeske O."/>
            <person name="Meyerdierks A."/>
            <person name="Storesund J.E."/>
            <person name="Kallscheuer N."/>
            <person name="Luecker S."/>
            <person name="Lage O.M."/>
            <person name="Pohl T."/>
            <person name="Merkel B.J."/>
            <person name="Hornburger P."/>
            <person name="Mueller R.-W."/>
            <person name="Bruemmer F."/>
            <person name="Labrenz M."/>
            <person name="Spormann A.M."/>
            <person name="Op Den Camp H."/>
            <person name="Overmann J."/>
            <person name="Amann R."/>
            <person name="Jetten M.S.M."/>
            <person name="Mascher T."/>
            <person name="Medema M.H."/>
            <person name="Devos D.P."/>
            <person name="Kaster A.-K."/>
            <person name="Ovreas L."/>
            <person name="Rohde M."/>
            <person name="Galperin M.Y."/>
            <person name="Jogler C."/>
        </authorList>
    </citation>
    <scope>NUCLEOTIDE SEQUENCE [LARGE SCALE GENOMIC DNA]</scope>
    <source>
        <strain evidence="3 4">Pla52n</strain>
    </source>
</reference>
<dbReference type="EMBL" id="SJPN01000004">
    <property type="protein sequence ID" value="TWU02257.1"/>
    <property type="molecule type" value="Genomic_DNA"/>
</dbReference>
<name>A0A5C6AS63_9BACT</name>
<dbReference type="InterPro" id="IPR011990">
    <property type="entry name" value="TPR-like_helical_dom_sf"/>
</dbReference>
<dbReference type="PANTHER" id="PTHR12788">
    <property type="entry name" value="PROTEIN-TYROSINE SULFOTRANSFERASE 2"/>
    <property type="match status" value="1"/>
</dbReference>
<organism evidence="3 4">
    <name type="scientific">Stieleria varia</name>
    <dbReference type="NCBI Taxonomy" id="2528005"/>
    <lineage>
        <taxon>Bacteria</taxon>
        <taxon>Pseudomonadati</taxon>
        <taxon>Planctomycetota</taxon>
        <taxon>Planctomycetia</taxon>
        <taxon>Pirellulales</taxon>
        <taxon>Pirellulaceae</taxon>
        <taxon>Stieleria</taxon>
    </lineage>
</organism>
<dbReference type="SUPFAM" id="SSF48452">
    <property type="entry name" value="TPR-like"/>
    <property type="match status" value="1"/>
</dbReference>
<comment type="caution">
    <text evidence="3">The sequence shown here is derived from an EMBL/GenBank/DDBJ whole genome shotgun (WGS) entry which is preliminary data.</text>
</comment>
<dbReference type="Proteomes" id="UP000320176">
    <property type="component" value="Unassembled WGS sequence"/>
</dbReference>
<gene>
    <name evidence="3" type="ORF">Pla52n_33070</name>
</gene>
<dbReference type="SUPFAM" id="SSF52540">
    <property type="entry name" value="P-loop containing nucleoside triphosphate hydrolases"/>
    <property type="match status" value="1"/>
</dbReference>
<dbReference type="Gene3D" id="1.25.40.10">
    <property type="entry name" value="Tetratricopeptide repeat domain"/>
    <property type="match status" value="2"/>
</dbReference>
<keyword evidence="4" id="KW-1185">Reference proteome</keyword>
<dbReference type="SMART" id="SM00028">
    <property type="entry name" value="TPR"/>
    <property type="match status" value="5"/>
</dbReference>
<dbReference type="Pfam" id="PF13469">
    <property type="entry name" value="Sulfotransfer_3"/>
    <property type="match status" value="1"/>
</dbReference>
<dbReference type="AlphaFoldDB" id="A0A5C6AS63"/>
<dbReference type="InterPro" id="IPR019734">
    <property type="entry name" value="TPR_rpt"/>
</dbReference>
<dbReference type="InterPro" id="IPR027417">
    <property type="entry name" value="P-loop_NTPase"/>
</dbReference>
<sequence>MISNQSPSETLLVQLCDRGRKSAVQSRESIIRDARQQLQRSPISVNDVHVVAAAALTRRRPDRTLDLLDRYATFLLADPTARRIEGYAFLESGNLSKATECFKLALELDPCLPDCWFLLGQISEQSGEIQGAMQYYQRGTVIGDYQHQSALALANLQSKSVSLIDAIHTLRVSLLRDQRSVPLNKALAGLLRRHARVLSRKRRPLEQRRVCEESLQCYRVVNAAAPTSRTVLAQGQLEQHLEMFSQSLKSLQKAVELDPTCPLALTHLASANVDDGNIGLALEQFQAAMAIDPTMAITHFRYTRAKRFQPGKDTDHYLADLKELVSRPQLAGPKKLHLHFAIAKILEDIGEFEQAWFHYDQANHFNPGHSQTKIRRRRISKQAASPLQQTADSAIAYFSQERIQAYHRNANLSDKPVFIIGMPRSGTTLTEQILTSHDQIAGAGELKDIEQIRCQIQKQHGRLMRLNPETDELSPQHLYPNILSSVPAAEIRRFADIYLERLDSFGAEQLRVTDKMPTNFMQLGLIAMMFPNATIIHCRRHPMDVLVSSYCQNLSAPFCDLEQWMCYHRQYRRMIRHWESVLPMPIHTVDYEDLVSDPETHSRALIRHCGLEWQESCLQFHNNDRSVHTPSKWQVRQPMYRSSVEKWRRFEPQLRTIHQRMESELAAEGWLES</sequence>
<dbReference type="RefSeq" id="WP_146520625.1">
    <property type="nucleotide sequence ID" value="NZ_CP151726.1"/>
</dbReference>
<dbReference type="Pfam" id="PF13432">
    <property type="entry name" value="TPR_16"/>
    <property type="match status" value="2"/>
</dbReference>
<feature type="repeat" description="TPR" evidence="2">
    <location>
        <begin position="79"/>
        <end position="112"/>
    </location>
</feature>
<evidence type="ECO:0000313" key="4">
    <source>
        <dbReference type="Proteomes" id="UP000320176"/>
    </source>
</evidence>